<gene>
    <name evidence="4" type="ORF">FLAG1_11607</name>
</gene>
<keyword evidence="1" id="KW-0175">Coiled coil</keyword>
<keyword evidence="2" id="KW-0812">Transmembrane</keyword>
<dbReference type="Gene3D" id="3.40.50.300">
    <property type="entry name" value="P-loop containing nucleotide triphosphate hydrolases"/>
    <property type="match status" value="1"/>
</dbReference>
<name>A0A0M9ELT8_FUSLA</name>
<keyword evidence="2" id="KW-0472">Membrane</keyword>
<dbReference type="GO" id="GO:0005525">
    <property type="term" value="F:GTP binding"/>
    <property type="evidence" value="ECO:0007669"/>
    <property type="project" value="InterPro"/>
</dbReference>
<accession>A0A0M9ELT8</accession>
<keyword evidence="5" id="KW-1185">Reference proteome</keyword>
<sequence length="461" mass="51519">MASTKVESIDLSADDIIIAVMGVTGAGKSTFINQVTGENVEIGHGLTSHTMGVSIYTHRITPERCVYLVDTPGFDDTLRNDTEILKEVAFFFSQIYRKNVQLAGIIYLHRISDNRVSGTALKNLDMFKQLCGKNAFGHVVLCTSMWDTLDTTVPEVGDQREKELIARSEFWGAMHTGGSQVVRWLGTKDSAQSIVDKIIKIHKENGKAMLRIQEELVDEGMSLDKTGAGREVQREIIAAKAELQQEIEQLQNAHAEMMRQSDQELAKRLASQKEVFEKRLVETSQAQHELKISLESLMEQKEAEYEQRLAAAMSEQQKLTAALEEKAAEYVRACREQMEDEESFKEAQEQFATEVENLKKKIKDQESLMEQRRLEQELKEAEELKAELEKQRIGEEKEAAMHEEEVRLQLQKKARRKEKMRDGVAILGVVAGVVSAVVGVATMNPGLIAMGASMAGGSASG</sequence>
<feature type="transmembrane region" description="Helical" evidence="2">
    <location>
        <begin position="423"/>
        <end position="443"/>
    </location>
</feature>
<evidence type="ECO:0000256" key="2">
    <source>
        <dbReference type="SAM" id="Phobius"/>
    </source>
</evidence>
<comment type="caution">
    <text evidence="4">The sequence shown here is derived from an EMBL/GenBank/DDBJ whole genome shotgun (WGS) entry which is preliminary data.</text>
</comment>
<dbReference type="CDD" id="cd00882">
    <property type="entry name" value="Ras_like_GTPase"/>
    <property type="match status" value="1"/>
</dbReference>
<dbReference type="Pfam" id="PF01926">
    <property type="entry name" value="MMR_HSR1"/>
    <property type="match status" value="1"/>
</dbReference>
<dbReference type="OrthoDB" id="8954335at2759"/>
<protein>
    <recommendedName>
        <fullName evidence="3">G domain-containing protein</fullName>
    </recommendedName>
</protein>
<dbReference type="AlphaFoldDB" id="A0A0M9ELT8"/>
<keyword evidence="2" id="KW-1133">Transmembrane helix</keyword>
<evidence type="ECO:0000259" key="3">
    <source>
        <dbReference type="Pfam" id="PF01926"/>
    </source>
</evidence>
<organism evidence="4 5">
    <name type="scientific">Fusarium langsethiae</name>
    <dbReference type="NCBI Taxonomy" id="179993"/>
    <lineage>
        <taxon>Eukaryota</taxon>
        <taxon>Fungi</taxon>
        <taxon>Dikarya</taxon>
        <taxon>Ascomycota</taxon>
        <taxon>Pezizomycotina</taxon>
        <taxon>Sordariomycetes</taxon>
        <taxon>Hypocreomycetidae</taxon>
        <taxon>Hypocreales</taxon>
        <taxon>Nectriaceae</taxon>
        <taxon>Fusarium</taxon>
    </lineage>
</organism>
<evidence type="ECO:0000256" key="1">
    <source>
        <dbReference type="SAM" id="Coils"/>
    </source>
</evidence>
<dbReference type="SUPFAM" id="SSF52540">
    <property type="entry name" value="P-loop containing nucleoside triphosphate hydrolases"/>
    <property type="match status" value="1"/>
</dbReference>
<feature type="coiled-coil region" evidence="1">
    <location>
        <begin position="302"/>
        <end position="405"/>
    </location>
</feature>
<evidence type="ECO:0000313" key="4">
    <source>
        <dbReference type="EMBL" id="KPA35679.1"/>
    </source>
</evidence>
<reference evidence="4 5" key="1">
    <citation type="submission" date="2015-04" db="EMBL/GenBank/DDBJ databases">
        <title>The draft genome sequence of Fusarium langsethiae, a T-2/HT-2 mycotoxin producer.</title>
        <authorList>
            <person name="Lysoe E."/>
            <person name="Divon H.H."/>
            <person name="Terzi V."/>
            <person name="Orru L."/>
            <person name="Lamontanara A."/>
            <person name="Kolseth A.-K."/>
            <person name="Frandsen R.J."/>
            <person name="Nielsen K."/>
            <person name="Thrane U."/>
        </authorList>
    </citation>
    <scope>NUCLEOTIDE SEQUENCE [LARGE SCALE GENOMIC DNA]</scope>
    <source>
        <strain evidence="4 5">Fl201059</strain>
    </source>
</reference>
<feature type="coiled-coil region" evidence="1">
    <location>
        <begin position="229"/>
        <end position="267"/>
    </location>
</feature>
<evidence type="ECO:0000313" key="5">
    <source>
        <dbReference type="Proteomes" id="UP000037904"/>
    </source>
</evidence>
<dbReference type="EMBL" id="JXCE01000955">
    <property type="protein sequence ID" value="KPA35679.1"/>
    <property type="molecule type" value="Genomic_DNA"/>
</dbReference>
<proteinExistence type="predicted"/>
<feature type="domain" description="G" evidence="3">
    <location>
        <begin position="18"/>
        <end position="78"/>
    </location>
</feature>
<dbReference type="Proteomes" id="UP000037904">
    <property type="component" value="Unassembled WGS sequence"/>
</dbReference>
<dbReference type="InterPro" id="IPR006073">
    <property type="entry name" value="GTP-bd"/>
</dbReference>
<dbReference type="InterPro" id="IPR027417">
    <property type="entry name" value="P-loop_NTPase"/>
</dbReference>